<dbReference type="GeneID" id="118877990"/>
<evidence type="ECO:0000313" key="2">
    <source>
        <dbReference type="Proteomes" id="UP001652628"/>
    </source>
</evidence>
<name>A0AB40AAM0_DROSZ</name>
<accession>A0AB40AAM0</accession>
<feature type="region of interest" description="Disordered" evidence="1">
    <location>
        <begin position="17"/>
        <end position="52"/>
    </location>
</feature>
<reference evidence="3" key="1">
    <citation type="submission" date="2025-08" db="UniProtKB">
        <authorList>
            <consortium name="RefSeq"/>
        </authorList>
    </citation>
    <scope>IDENTIFICATION</scope>
</reference>
<feature type="compositionally biased region" description="Low complexity" evidence="1">
    <location>
        <begin position="174"/>
        <end position="185"/>
    </location>
</feature>
<gene>
    <name evidence="3" type="primary">LOC118877990</name>
</gene>
<organism evidence="2 3">
    <name type="scientific">Drosophila suzukii</name>
    <name type="common">Spotted-wing drosophila fruit fly</name>
    <dbReference type="NCBI Taxonomy" id="28584"/>
    <lineage>
        <taxon>Eukaryota</taxon>
        <taxon>Metazoa</taxon>
        <taxon>Ecdysozoa</taxon>
        <taxon>Arthropoda</taxon>
        <taxon>Hexapoda</taxon>
        <taxon>Insecta</taxon>
        <taxon>Pterygota</taxon>
        <taxon>Neoptera</taxon>
        <taxon>Endopterygota</taxon>
        <taxon>Diptera</taxon>
        <taxon>Brachycera</taxon>
        <taxon>Muscomorpha</taxon>
        <taxon>Ephydroidea</taxon>
        <taxon>Drosophilidae</taxon>
        <taxon>Drosophila</taxon>
        <taxon>Sophophora</taxon>
    </lineage>
</organism>
<dbReference type="RefSeq" id="XP_036674821.2">
    <property type="nucleotide sequence ID" value="XM_036818926.3"/>
</dbReference>
<feature type="region of interest" description="Disordered" evidence="1">
    <location>
        <begin position="173"/>
        <end position="226"/>
    </location>
</feature>
<evidence type="ECO:0000313" key="3">
    <source>
        <dbReference type="RefSeq" id="XP_036674821.2"/>
    </source>
</evidence>
<feature type="compositionally biased region" description="Low complexity" evidence="1">
    <location>
        <begin position="33"/>
        <end position="48"/>
    </location>
</feature>
<feature type="compositionally biased region" description="Pro residues" evidence="1">
    <location>
        <begin position="19"/>
        <end position="32"/>
    </location>
</feature>
<proteinExistence type="predicted"/>
<dbReference type="Proteomes" id="UP001652628">
    <property type="component" value="Chromosome 3"/>
</dbReference>
<sequence>MSSPCGKCNNCPCGTSGGAPPPQQPPHRPPPSYAHQPQQQQQMPESCPYPGPQGYGAGAGGCQAQGAGAGAGGCQGQGAGAAPVAGNCQVSSYQPPGDPAPCSVYQNRGPPTVECTCTQNRNRNTPPAVQADHITCSRGPREQPPVMETRCTCHEKPAKVECYCAPPVAPPPNQQQQAMAQPTHANVTCGQSLPRGPQPYRNHHHQSQNSCGHCRSQKKQKKCLIQ</sequence>
<keyword evidence="2" id="KW-1185">Reference proteome</keyword>
<dbReference type="AlphaFoldDB" id="A0AB40AAM0"/>
<feature type="compositionally biased region" description="Basic residues" evidence="1">
    <location>
        <begin position="215"/>
        <end position="226"/>
    </location>
</feature>
<evidence type="ECO:0000256" key="1">
    <source>
        <dbReference type="SAM" id="MobiDB-lite"/>
    </source>
</evidence>
<protein>
    <submittedName>
        <fullName evidence="3">Trithorax group protein osa</fullName>
    </submittedName>
</protein>